<sequence>MSWWLNAAIYQIYPRSFADGNGDGIGDLAGVRSRLPYLAELGVDALWFNPWYPSSGADGGYDVIDYRDIDPVYGTLAEAEKLIAEARTLGLRTIVDIVPNHVSHLHPWFVNGERELFWFRDRPNNWVSEFGGSPWTQLPDGSWYLHLFTPEQPDLNWSHPLVRAEHEDILRFWFDRGAAGVRIDSAVLPVKDPALPDFSEGERHPFVDRDELHDIYRSWRRIADSYEEPRALIGELWLPDPARFARYLRSDELHTAFNFDFLACPWDASRLRTSIETTLAAHAPVDAPATWVLSNHDVTRVVTRYGRADTSFSFSSKRAGTSSDLTLGTRRARAAALLAMALPGAVYVYQGEELGLPEYEVPLDAIRDPMHARSGGVDPGRDGCRVPLPWSGGTAPYGFGGTPTWLPQPADWSALTVEAQDGDPGSMLTLYRSALRLRRGLAGSLRWLDAGEGVLAFARDGGFACVVNLSPAAVPLPEGAVLLASSPLVDGLLPTDAAAWIRPRPPVTVC</sequence>
<proteinExistence type="inferred from homology"/>
<evidence type="ECO:0000256" key="1">
    <source>
        <dbReference type="ARBA" id="ARBA00008061"/>
    </source>
</evidence>
<dbReference type="AlphaFoldDB" id="A0A1M7MGS3"/>
<protein>
    <submittedName>
        <fullName evidence="3">Alpha-glucosidase</fullName>
    </submittedName>
</protein>
<gene>
    <name evidence="3" type="ORF">SAMN05443668_102104</name>
</gene>
<comment type="similarity">
    <text evidence="1">Belongs to the glycosyl hydrolase 13 family.</text>
</comment>
<dbReference type="Pfam" id="PF00128">
    <property type="entry name" value="Alpha-amylase"/>
    <property type="match status" value="1"/>
</dbReference>
<dbReference type="PANTHER" id="PTHR10357:SF179">
    <property type="entry name" value="NEUTRAL AND BASIC AMINO ACID TRANSPORT PROTEIN RBAT"/>
    <property type="match status" value="1"/>
</dbReference>
<dbReference type="CDD" id="cd11332">
    <property type="entry name" value="AmyAc_OligoGlu_TS"/>
    <property type="match status" value="1"/>
</dbReference>
<dbReference type="Proteomes" id="UP000184440">
    <property type="component" value="Unassembled WGS sequence"/>
</dbReference>
<dbReference type="STRING" id="134849.SAMN05443668_102104"/>
<dbReference type="EMBL" id="FRCS01000002">
    <property type="protein sequence ID" value="SHM89587.1"/>
    <property type="molecule type" value="Genomic_DNA"/>
</dbReference>
<dbReference type="Gene3D" id="3.90.400.10">
    <property type="entry name" value="Oligo-1,6-glucosidase, Domain 2"/>
    <property type="match status" value="1"/>
</dbReference>
<dbReference type="SUPFAM" id="SSF51445">
    <property type="entry name" value="(Trans)glycosidases"/>
    <property type="match status" value="1"/>
</dbReference>
<dbReference type="InterPro" id="IPR017853">
    <property type="entry name" value="GH"/>
</dbReference>
<dbReference type="InterPro" id="IPR006047">
    <property type="entry name" value="GH13_cat_dom"/>
</dbReference>
<evidence type="ECO:0000313" key="4">
    <source>
        <dbReference type="Proteomes" id="UP000184440"/>
    </source>
</evidence>
<evidence type="ECO:0000259" key="2">
    <source>
        <dbReference type="SMART" id="SM00642"/>
    </source>
</evidence>
<reference evidence="3 4" key="1">
    <citation type="submission" date="2016-11" db="EMBL/GenBank/DDBJ databases">
        <authorList>
            <person name="Jaros S."/>
            <person name="Januszkiewicz K."/>
            <person name="Wedrychowicz H."/>
        </authorList>
    </citation>
    <scope>NUCLEOTIDE SEQUENCE [LARGE SCALE GENOMIC DNA]</scope>
    <source>
        <strain evidence="3 4">DSM 46144</strain>
    </source>
</reference>
<feature type="domain" description="Glycosyl hydrolase family 13 catalytic" evidence="2">
    <location>
        <begin position="11"/>
        <end position="385"/>
    </location>
</feature>
<dbReference type="InterPro" id="IPR045857">
    <property type="entry name" value="O16G_dom_2"/>
</dbReference>
<dbReference type="GO" id="GO:0004556">
    <property type="term" value="F:alpha-amylase activity"/>
    <property type="evidence" value="ECO:0007669"/>
    <property type="project" value="TreeGrafter"/>
</dbReference>
<dbReference type="Gene3D" id="3.20.20.80">
    <property type="entry name" value="Glycosidases"/>
    <property type="match status" value="2"/>
</dbReference>
<dbReference type="PANTHER" id="PTHR10357">
    <property type="entry name" value="ALPHA-AMYLASE FAMILY MEMBER"/>
    <property type="match status" value="1"/>
</dbReference>
<dbReference type="SMART" id="SM00642">
    <property type="entry name" value="Aamy"/>
    <property type="match status" value="1"/>
</dbReference>
<evidence type="ECO:0000313" key="3">
    <source>
        <dbReference type="EMBL" id="SHM89587.1"/>
    </source>
</evidence>
<organism evidence="3 4">
    <name type="scientific">Cryptosporangium aurantiacum</name>
    <dbReference type="NCBI Taxonomy" id="134849"/>
    <lineage>
        <taxon>Bacteria</taxon>
        <taxon>Bacillati</taxon>
        <taxon>Actinomycetota</taxon>
        <taxon>Actinomycetes</taxon>
        <taxon>Cryptosporangiales</taxon>
        <taxon>Cryptosporangiaceae</taxon>
        <taxon>Cryptosporangium</taxon>
    </lineage>
</organism>
<name>A0A1M7MGS3_9ACTN</name>
<accession>A0A1M7MGS3</accession>
<dbReference type="RefSeq" id="WP_073253218.1">
    <property type="nucleotide sequence ID" value="NZ_FRCS01000002.1"/>
</dbReference>
<dbReference type="OrthoDB" id="3203135at2"/>
<dbReference type="GO" id="GO:0009313">
    <property type="term" value="P:oligosaccharide catabolic process"/>
    <property type="evidence" value="ECO:0007669"/>
    <property type="project" value="TreeGrafter"/>
</dbReference>
<keyword evidence="4" id="KW-1185">Reference proteome</keyword>